<name>U6GK96_EIMAC</name>
<protein>
    <submittedName>
        <fullName evidence="2">Uncharacterized protein</fullName>
    </submittedName>
</protein>
<dbReference type="GeneID" id="25269669"/>
<dbReference type="OrthoDB" id="346014at2759"/>
<feature type="region of interest" description="Disordered" evidence="1">
    <location>
        <begin position="1"/>
        <end position="49"/>
    </location>
</feature>
<accession>U6GK96</accession>
<dbReference type="RefSeq" id="XP_013249473.1">
    <property type="nucleotide sequence ID" value="XM_013394019.1"/>
</dbReference>
<dbReference type="Proteomes" id="UP000018050">
    <property type="component" value="Unassembled WGS sequence"/>
</dbReference>
<reference evidence="2" key="1">
    <citation type="submission" date="2013-10" db="EMBL/GenBank/DDBJ databases">
        <title>Genomic analysis of the causative agents of coccidiosis in chickens.</title>
        <authorList>
            <person name="Reid A.J."/>
            <person name="Blake D."/>
            <person name="Billington K."/>
            <person name="Browne H."/>
            <person name="Dunn M."/>
            <person name="Hung S."/>
            <person name="Kawahara F."/>
            <person name="Miranda-Saavedra D."/>
            <person name="Mourier T."/>
            <person name="Nagra H."/>
            <person name="Otto T.D."/>
            <person name="Rawlings N."/>
            <person name="Sanchez A."/>
            <person name="Sanders M."/>
            <person name="Subramaniam C."/>
            <person name="Tay Y."/>
            <person name="Dear P."/>
            <person name="Doerig C."/>
            <person name="Gruber A."/>
            <person name="Parkinson J."/>
            <person name="Shirley M."/>
            <person name="Wan K.L."/>
            <person name="Berriman M."/>
            <person name="Tomley F."/>
            <person name="Pain A."/>
        </authorList>
    </citation>
    <scope>NUCLEOTIDE SEQUENCE</scope>
    <source>
        <strain evidence="2">Houghton</strain>
    </source>
</reference>
<evidence type="ECO:0000313" key="2">
    <source>
        <dbReference type="EMBL" id="CDI80585.1"/>
    </source>
</evidence>
<keyword evidence="3" id="KW-1185">Reference proteome</keyword>
<feature type="compositionally biased region" description="Basic and acidic residues" evidence="1">
    <location>
        <begin position="257"/>
        <end position="268"/>
    </location>
</feature>
<feature type="region of interest" description="Disordered" evidence="1">
    <location>
        <begin position="257"/>
        <end position="310"/>
    </location>
</feature>
<dbReference type="VEuPathDB" id="ToxoDB:EAH_00015990"/>
<dbReference type="AlphaFoldDB" id="U6GK96"/>
<gene>
    <name evidence="2" type="ORF">EAH_00015990</name>
</gene>
<organism evidence="2 3">
    <name type="scientific">Eimeria acervulina</name>
    <name type="common">Coccidian parasite</name>
    <dbReference type="NCBI Taxonomy" id="5801"/>
    <lineage>
        <taxon>Eukaryota</taxon>
        <taxon>Sar</taxon>
        <taxon>Alveolata</taxon>
        <taxon>Apicomplexa</taxon>
        <taxon>Conoidasida</taxon>
        <taxon>Coccidia</taxon>
        <taxon>Eucoccidiorida</taxon>
        <taxon>Eimeriorina</taxon>
        <taxon>Eimeriidae</taxon>
        <taxon>Eimeria</taxon>
    </lineage>
</organism>
<dbReference type="EMBL" id="HG671253">
    <property type="protein sequence ID" value="CDI80585.1"/>
    <property type="molecule type" value="Genomic_DNA"/>
</dbReference>
<feature type="compositionally biased region" description="Polar residues" evidence="1">
    <location>
        <begin position="292"/>
        <end position="310"/>
    </location>
</feature>
<reference evidence="2" key="2">
    <citation type="submission" date="2013-10" db="EMBL/GenBank/DDBJ databases">
        <authorList>
            <person name="Aslett M."/>
        </authorList>
    </citation>
    <scope>NUCLEOTIDE SEQUENCE</scope>
    <source>
        <strain evidence="2">Houghton</strain>
    </source>
</reference>
<feature type="compositionally biased region" description="Polar residues" evidence="1">
    <location>
        <begin position="269"/>
        <end position="278"/>
    </location>
</feature>
<evidence type="ECO:0000313" key="3">
    <source>
        <dbReference type="Proteomes" id="UP000018050"/>
    </source>
</evidence>
<evidence type="ECO:0000256" key="1">
    <source>
        <dbReference type="SAM" id="MobiDB-lite"/>
    </source>
</evidence>
<proteinExistence type="predicted"/>
<sequence>MLESSPQLDPSKGEEKHASTNSAEEINCGQPLGQSADISPRDRNRGEQMAPESCVEWSCGTYSIDLTAGTTPHASAPYHLKGPSRRKECTSKGGNYIVAAANVIQRFDGNKCGEGDVSKQSLDERWAELVAVLRAQKLGTHTVKGAALPSDAAVQKIQLKRAEEAQRMIRLLQIQDRSRSSCTYAGAPVAPSRAAFQNTSDTTSCSEDNGPMLRQLWRSELATRFHQAAATVVLRARIARRLEAIRSWIRSHALREETNEGRVQDKPQQKSQSNCANNSRREQERNFEKRCQQGTSSHPDTSQQGGSLVNNLSRYQGNTALSAPSGEEGSAMAGFAETRTVLQGQDSYSSSDENRWKVQIVPPRLSLSADSNGEWEWQNIPGPDFWGKENLNVAELFICMQHSAPLLPLSKLDADVFRLKEEEVITCTGGLEVTDTDLLQSLLEAAPPLIDDKPWVRCTPSSIHVLDDAETSVIMRSRSQGIYEALDNVAILPPEDPNSLATLAWRFVASVAPYSSACMQLPPIVETDLAYTFLQAAANADANYTAKNILPPFAEIPPLRGSFSELSTVAAGALWPPGAHQRSLTVFPSKFEEQVSVKRQEAAGIDAPEPAVGKDAQAIAIEECVNRAEALRKDSNVLTNIWGLPRCEQVEILSGINKTLPHEFQIPYL</sequence>
<feature type="compositionally biased region" description="Basic and acidic residues" evidence="1">
    <location>
        <begin position="279"/>
        <end position="291"/>
    </location>
</feature>